<protein>
    <submittedName>
        <fullName evidence="3">Carbohydrate family 9 binding domain-like</fullName>
    </submittedName>
</protein>
<dbReference type="STRING" id="1128970.SAMN04487935_0218"/>
<gene>
    <name evidence="3" type="ORF">SAMN04487935_0218</name>
</gene>
<evidence type="ECO:0000313" key="4">
    <source>
        <dbReference type="Proteomes" id="UP000199580"/>
    </source>
</evidence>
<dbReference type="RefSeq" id="WP_091391453.1">
    <property type="nucleotide sequence ID" value="NZ_BKAI01000001.1"/>
</dbReference>
<feature type="chain" id="PRO_5011609333" evidence="1">
    <location>
        <begin position="22"/>
        <end position="809"/>
    </location>
</feature>
<dbReference type="CDD" id="cd09618">
    <property type="entry name" value="CBM9_like_2"/>
    <property type="match status" value="1"/>
</dbReference>
<dbReference type="Gene3D" id="2.60.40.1190">
    <property type="match status" value="1"/>
</dbReference>
<keyword evidence="1" id="KW-0732">Signal</keyword>
<name>A0A1G8RP89_9FLAO</name>
<dbReference type="OrthoDB" id="9786766at2"/>
<dbReference type="SUPFAM" id="SSF49344">
    <property type="entry name" value="CBD9-like"/>
    <property type="match status" value="1"/>
</dbReference>
<dbReference type="Proteomes" id="UP000199580">
    <property type="component" value="Unassembled WGS sequence"/>
</dbReference>
<dbReference type="Pfam" id="PF19313">
    <property type="entry name" value="DUF5916"/>
    <property type="match status" value="1"/>
</dbReference>
<sequence length="809" mass="93519">MTPKSCILIALFLLTCTFSIAQKKSLQAVSVTENITVDGRLDEEIWKTAPIATDFVMFDPDNGKPISPEKKTNVQVVYDNTAVYIAAILYDNEPQKILKEITQRDIFGTADNFGIFINGFNDGQQDFRFFVSASGVQMDAVFTEQNGEDLTWDAIWDSHARITDEGWVIEMKIPYAALRFPKADIQTWGINFYRELRRDRQQYTWNHIDTKIDNESAQSGLLEGIHNISPPTRLFFIPYSSLYYEKSYDYTANTSVADSKFKVGMDIKYGINDSFTLDAILVPDFGQTRFDNVELNLGPFEQQFNENRPFFTEGTDLFNKGDLLYTRRIGGSPSTSGKIRDNEVLESIPTTTNLINALKISGRTKKGLGIGVLNAITEKTFGYLRDTVTGNIRKTEVEPLANYNVVVFDQRFNKNSSVSLINTNVTRNGDYRDANVSAMIFDLNTKQNTYNAAGNFKYSYINEMTGIADKKGYYTGLSLAETSGNYRFSGGATYVSKDFDDNDLGINFFTNYHALSFAANYRILNPNKNFNSFKLYTDAYTEFQNTTGRIQQAKFNIFVNSTTRKNDYWGYGLNIIPLKTYDFYEARVDERFVEMPENYRAWIYFSSNFNRKFAFDFEPSITATSEKDRYTYDFLFIPRYRVNNRLMLIYNFNYIHNNHNKGWVDFDGDDIIFAKRNRDTYLNTLETKYAINNKMTVNLAARYYWSYAENLEFQTLQNDGTLVHSNYNQDKNSNFNSWNVDLSYSWWFAPGSQISFLYRNNAITDEYNLYAVNKNFGKNFTNLFSDNLNNIFSVSIRYFIDYNAAKNWF</sequence>
<dbReference type="AlphaFoldDB" id="A0A1G8RP89"/>
<feature type="signal peptide" evidence="1">
    <location>
        <begin position="1"/>
        <end position="21"/>
    </location>
</feature>
<proteinExistence type="predicted"/>
<reference evidence="3 4" key="1">
    <citation type="submission" date="2016-10" db="EMBL/GenBank/DDBJ databases">
        <authorList>
            <person name="de Groot N.N."/>
        </authorList>
    </citation>
    <scope>NUCLEOTIDE SEQUENCE [LARGE SCALE GENOMIC DNA]</scope>
    <source>
        <strain evidence="3 4">CGMCC 1.10076</strain>
    </source>
</reference>
<keyword evidence="4" id="KW-1185">Reference proteome</keyword>
<dbReference type="InterPro" id="IPR045670">
    <property type="entry name" value="DUF5916"/>
</dbReference>
<evidence type="ECO:0000256" key="1">
    <source>
        <dbReference type="SAM" id="SignalP"/>
    </source>
</evidence>
<dbReference type="EMBL" id="FNEZ01000001">
    <property type="protein sequence ID" value="SDJ18791.1"/>
    <property type="molecule type" value="Genomic_DNA"/>
</dbReference>
<organism evidence="3 4">
    <name type="scientific">Flavobacterium noncentrifugens</name>
    <dbReference type="NCBI Taxonomy" id="1128970"/>
    <lineage>
        <taxon>Bacteria</taxon>
        <taxon>Pseudomonadati</taxon>
        <taxon>Bacteroidota</taxon>
        <taxon>Flavobacteriia</taxon>
        <taxon>Flavobacteriales</taxon>
        <taxon>Flavobacteriaceae</taxon>
        <taxon>Flavobacterium</taxon>
    </lineage>
</organism>
<feature type="domain" description="DUF5916" evidence="2">
    <location>
        <begin position="230"/>
        <end position="809"/>
    </location>
</feature>
<evidence type="ECO:0000313" key="3">
    <source>
        <dbReference type="EMBL" id="SDJ18791.1"/>
    </source>
</evidence>
<evidence type="ECO:0000259" key="2">
    <source>
        <dbReference type="Pfam" id="PF19313"/>
    </source>
</evidence>
<accession>A0A1G8RP89</accession>